<feature type="signal peptide" evidence="1">
    <location>
        <begin position="1"/>
        <end position="19"/>
    </location>
</feature>
<feature type="chain" id="PRO_5002654794" description="NADH dehydrogenase subunit E" evidence="1">
    <location>
        <begin position="20"/>
        <end position="130"/>
    </location>
</feature>
<dbReference type="eggNOG" id="ENOG50330KF">
    <property type="taxonomic scope" value="Bacteria"/>
</dbReference>
<evidence type="ECO:0008006" key="4">
    <source>
        <dbReference type="Google" id="ProtNLM"/>
    </source>
</evidence>
<dbReference type="RefSeq" id="WP_005857493.1">
    <property type="nucleotide sequence ID" value="NZ_AAYA01000004.1"/>
</dbReference>
<name>A3K1D8_SAGS3</name>
<accession>A3K1D8</accession>
<gene>
    <name evidence="2" type="ORF">SSE37_03790</name>
</gene>
<protein>
    <recommendedName>
        <fullName evidence="4">NADH dehydrogenase subunit E</fullName>
    </recommendedName>
</protein>
<sequence length="130" mass="14035">MRLIPSVLILALLASAAVAKPPLREVREIDDQLMMIAIADEIRKSCKGIDARFLRGIAELNGLKSKAKSLGYSSSEIDEYATSKSEKARMRSKAESWLASQGVKANDKASLCSFGKAQMAGGTYIGSLLR</sequence>
<dbReference type="Pfam" id="PF17267">
    <property type="entry name" value="DUF5333"/>
    <property type="match status" value="1"/>
</dbReference>
<proteinExistence type="predicted"/>
<evidence type="ECO:0000313" key="2">
    <source>
        <dbReference type="EMBL" id="EBA08734.1"/>
    </source>
</evidence>
<keyword evidence="1" id="KW-0732">Signal</keyword>
<evidence type="ECO:0000256" key="1">
    <source>
        <dbReference type="SAM" id="SignalP"/>
    </source>
</evidence>
<evidence type="ECO:0000313" key="3">
    <source>
        <dbReference type="Proteomes" id="UP000005713"/>
    </source>
</evidence>
<dbReference type="EMBL" id="AAYA01000004">
    <property type="protein sequence ID" value="EBA08734.1"/>
    <property type="molecule type" value="Genomic_DNA"/>
</dbReference>
<dbReference type="OrthoDB" id="7658992at2"/>
<dbReference type="InterPro" id="IPR020349">
    <property type="entry name" value="Uncharacterised_14.7kDa"/>
</dbReference>
<reference evidence="2 3" key="1">
    <citation type="submission" date="2006-06" db="EMBL/GenBank/DDBJ databases">
        <authorList>
            <person name="Moran M.A."/>
            <person name="Ferriera S."/>
            <person name="Johnson J."/>
            <person name="Kravitz S."/>
            <person name="Beeson K."/>
            <person name="Sutton G."/>
            <person name="Rogers Y.-H."/>
            <person name="Friedman R."/>
            <person name="Frazier M."/>
            <person name="Venter J.C."/>
        </authorList>
    </citation>
    <scope>NUCLEOTIDE SEQUENCE [LARGE SCALE GENOMIC DNA]</scope>
    <source>
        <strain evidence="2 3">E-37</strain>
    </source>
</reference>
<comment type="caution">
    <text evidence="2">The sequence shown here is derived from an EMBL/GenBank/DDBJ whole genome shotgun (WGS) entry which is preliminary data.</text>
</comment>
<keyword evidence="3" id="KW-1185">Reference proteome</keyword>
<dbReference type="AlphaFoldDB" id="A3K1D8"/>
<dbReference type="Proteomes" id="UP000005713">
    <property type="component" value="Unassembled WGS sequence"/>
</dbReference>
<organism evidence="2 3">
    <name type="scientific">Sagittula stellata (strain ATCC 700073 / DSM 11524 / E-37)</name>
    <dbReference type="NCBI Taxonomy" id="388399"/>
    <lineage>
        <taxon>Bacteria</taxon>
        <taxon>Pseudomonadati</taxon>
        <taxon>Pseudomonadota</taxon>
        <taxon>Alphaproteobacteria</taxon>
        <taxon>Rhodobacterales</taxon>
        <taxon>Roseobacteraceae</taxon>
        <taxon>Sagittula</taxon>
    </lineage>
</organism>